<evidence type="ECO:0000313" key="4">
    <source>
        <dbReference type="EMBL" id="CAD9579660.1"/>
    </source>
</evidence>
<evidence type="ECO:0000313" key="3">
    <source>
        <dbReference type="EMBL" id="CAD9579655.1"/>
    </source>
</evidence>
<dbReference type="Pfam" id="PF08647">
    <property type="entry name" value="BRE1"/>
    <property type="match status" value="1"/>
</dbReference>
<feature type="coiled-coil region" evidence="1">
    <location>
        <begin position="226"/>
        <end position="271"/>
    </location>
</feature>
<protein>
    <recommendedName>
        <fullName evidence="5">Coiled-coil domain-containing protein 40</fullName>
    </recommendedName>
</protein>
<feature type="coiled-coil region" evidence="1">
    <location>
        <begin position="79"/>
        <end position="106"/>
    </location>
</feature>
<sequence length="933" mass="107822">MSSIYEEGSDMSESQTSGKIAEPMGPLHDEKSDIPQPEPKTIDDTVSVDNCEHSLSDDEEIIQDFAQNPMMDRVQAALHKQLMKTYDRVKRELLEQEEAFRVAKKQREDCGVSLYGHQQRLARLQQTLETANASYSNIVEFRQKDEAELDELKMRCGASKSSADKMRKNVDASQKELDSLNETLRQVKKYDDEMKSEIAVTKRATRKVDEDMKNLEKRKLSQDFYIDSLNEQIRRLEEDIALSEAQLTVQLGQTNEAKEMLQETVEELDRIAFEKKQLVLQWKSSLVALARRDEALSVAKGVLKDTLSATRDAEVETEGIRREIKKAVEEHESLLSLRNRLDTEAKSIEEATLKLRAEHQETLSEYDMLEKSLINANEREAQAHSLANSISSKMSSVNNSIDLVTRERHALEEKIDSAKHEQSAMLKATNNLKQTEKSLLAKIHEKEFEAANIQNELARISIDILNNEGRNHHLQEKLKEVKGALEEKNVQVEKREVDIKRRSNEIEQKMHKVDKLNRQYEKMTDGLEEPEALGPLEATIKSYKKDIEQEDEEIQAMQRQWLSDQTSLVQTISDADAVQDKNRELSAKANILNQKRLRLSQEIHMNESEIKSLEGNIQGMHSDMSRLNSLIGRHAETLSDLHHKNAIMDNEFAQELKDLEGTAMKVDEEIADINATKSRILDQLIEVEKQILSYEKKIQLEKETRNTLDNSEEKDEIKGMEREIYRMRHRLESMRRDQEKMIREMEQAIYKREDIAVKYRNKGSDRTSGPVKAKVMSAADIKRQKNEYKKQLKGIEVDISKLREKMKSSQQQVDELYDEMDRANTRYSQLEVTLKDLQNAIDTQTFEKQRILARSDRVHSMRNSYESINRSKNGATDGDENGFQGNYQRLVDSVEDIKNIQRLVTNLRLKHPEIDDMLQKVDFLASDVVEECL</sequence>
<dbReference type="Gene3D" id="1.10.287.1490">
    <property type="match status" value="1"/>
</dbReference>
<feature type="coiled-coil region" evidence="1">
    <location>
        <begin position="471"/>
        <end position="602"/>
    </location>
</feature>
<evidence type="ECO:0000256" key="1">
    <source>
        <dbReference type="SAM" id="Coils"/>
    </source>
</evidence>
<feature type="region of interest" description="Disordered" evidence="2">
    <location>
        <begin position="1"/>
        <end position="45"/>
    </location>
</feature>
<organism evidence="4">
    <name type="scientific">Leptocylindrus danicus</name>
    <dbReference type="NCBI Taxonomy" id="163516"/>
    <lineage>
        <taxon>Eukaryota</taxon>
        <taxon>Sar</taxon>
        <taxon>Stramenopiles</taxon>
        <taxon>Ochrophyta</taxon>
        <taxon>Bacillariophyta</taxon>
        <taxon>Coscinodiscophyceae</taxon>
        <taxon>Chaetocerotophycidae</taxon>
        <taxon>Leptocylindrales</taxon>
        <taxon>Leptocylindraceae</taxon>
        <taxon>Leptocylindrus</taxon>
    </lineage>
</organism>
<keyword evidence="1" id="KW-0175">Coiled coil</keyword>
<feature type="coiled-coil region" evidence="1">
    <location>
        <begin position="656"/>
        <end position="748"/>
    </location>
</feature>
<dbReference type="EMBL" id="HBGY01015283">
    <property type="protein sequence ID" value="CAD9579655.1"/>
    <property type="molecule type" value="Transcribed_RNA"/>
</dbReference>
<evidence type="ECO:0008006" key="5">
    <source>
        <dbReference type="Google" id="ProtNLM"/>
    </source>
</evidence>
<dbReference type="PANTHER" id="PTHR16275">
    <property type="entry name" value="COILED-COIL DOMAIN-CONTAINING PROTEIN 40"/>
    <property type="match status" value="1"/>
</dbReference>
<dbReference type="AlphaFoldDB" id="A0A6U2NYD3"/>
<dbReference type="EMBL" id="HBGY01015284">
    <property type="protein sequence ID" value="CAD9579660.1"/>
    <property type="molecule type" value="Transcribed_RNA"/>
</dbReference>
<proteinExistence type="predicted"/>
<feature type="coiled-coil region" evidence="1">
    <location>
        <begin position="163"/>
        <end position="190"/>
    </location>
</feature>
<evidence type="ECO:0000256" key="2">
    <source>
        <dbReference type="SAM" id="MobiDB-lite"/>
    </source>
</evidence>
<dbReference type="InterPro" id="IPR037386">
    <property type="entry name" value="CCDC40"/>
</dbReference>
<dbReference type="GO" id="GO:0005737">
    <property type="term" value="C:cytoplasm"/>
    <property type="evidence" value="ECO:0007669"/>
    <property type="project" value="TreeGrafter"/>
</dbReference>
<accession>A0A6U2NYD3</accession>
<feature type="coiled-coil region" evidence="1">
    <location>
        <begin position="778"/>
        <end position="840"/>
    </location>
</feature>
<dbReference type="GO" id="GO:0035082">
    <property type="term" value="P:axoneme assembly"/>
    <property type="evidence" value="ECO:0007669"/>
    <property type="project" value="InterPro"/>
</dbReference>
<dbReference type="PANTHER" id="PTHR16275:SF8">
    <property type="entry name" value="COILED-COIL DOMAIN-CONTAINING PROTEIN 40"/>
    <property type="match status" value="1"/>
</dbReference>
<gene>
    <name evidence="3" type="ORF">LDAN0321_LOCUS9912</name>
    <name evidence="4" type="ORF">LDAN0321_LOCUS9913</name>
</gene>
<reference evidence="4" key="1">
    <citation type="submission" date="2021-01" db="EMBL/GenBank/DDBJ databases">
        <authorList>
            <person name="Corre E."/>
            <person name="Pelletier E."/>
            <person name="Niang G."/>
            <person name="Scheremetjew M."/>
            <person name="Finn R."/>
            <person name="Kale V."/>
            <person name="Holt S."/>
            <person name="Cochrane G."/>
            <person name="Meng A."/>
            <person name="Brown T."/>
            <person name="Cohen L."/>
        </authorList>
    </citation>
    <scope>NUCLEOTIDE SEQUENCE</scope>
    <source>
        <strain evidence="4">B650</strain>
    </source>
</reference>
<name>A0A6U2NYD3_9STRA</name>